<proteinExistence type="predicted"/>
<name>A0ABU8F7L4_9BACI</name>
<dbReference type="RefSeq" id="WP_336498567.1">
    <property type="nucleotide sequence ID" value="NZ_JBAWSY010000014.1"/>
</dbReference>
<comment type="caution">
    <text evidence="2">The sequence shown here is derived from an EMBL/GenBank/DDBJ whole genome shotgun (WGS) entry which is preliminary data.</text>
</comment>
<dbReference type="Pfam" id="PF07453">
    <property type="entry name" value="NUMOD1"/>
    <property type="match status" value="1"/>
</dbReference>
<gene>
    <name evidence="2" type="ORF">WAX74_15350</name>
</gene>
<dbReference type="InterPro" id="IPR010896">
    <property type="entry name" value="NUMOD1"/>
</dbReference>
<reference evidence="2 3" key="1">
    <citation type="submission" date="2024-01" db="EMBL/GenBank/DDBJ databases">
        <title>Seven novel Bacillus-like species.</title>
        <authorList>
            <person name="Liu G."/>
        </authorList>
    </citation>
    <scope>NUCLEOTIDE SEQUENCE [LARGE SCALE GENOMIC DNA]</scope>
    <source>
        <strain evidence="2 3">FJAT-51614</strain>
    </source>
</reference>
<dbReference type="EMBL" id="JBAWSY010000014">
    <property type="protein sequence ID" value="MEI4770998.1"/>
    <property type="molecule type" value="Genomic_DNA"/>
</dbReference>
<accession>A0ABU8F7L4</accession>
<evidence type="ECO:0000313" key="3">
    <source>
        <dbReference type="Proteomes" id="UP001364890"/>
    </source>
</evidence>
<dbReference type="InterPro" id="IPR003647">
    <property type="entry name" value="Intron_nuc_1_rpt"/>
</dbReference>
<dbReference type="SMART" id="SM00497">
    <property type="entry name" value="IENR1"/>
    <property type="match status" value="1"/>
</dbReference>
<keyword evidence="3" id="KW-1185">Reference proteome</keyword>
<feature type="domain" description="Nuclease-associated modular DNA-binding 1" evidence="1">
    <location>
        <begin position="116"/>
        <end position="151"/>
    </location>
</feature>
<keyword evidence="2" id="KW-0238">DNA-binding</keyword>
<organism evidence="2 3">
    <name type="scientific">Psychrobacillus mangrovi</name>
    <dbReference type="NCBI Taxonomy" id="3117745"/>
    <lineage>
        <taxon>Bacteria</taxon>
        <taxon>Bacillati</taxon>
        <taxon>Bacillota</taxon>
        <taxon>Bacilli</taxon>
        <taxon>Bacillales</taxon>
        <taxon>Bacillaceae</taxon>
        <taxon>Psychrobacillus</taxon>
    </lineage>
</organism>
<dbReference type="GO" id="GO:0003677">
    <property type="term" value="F:DNA binding"/>
    <property type="evidence" value="ECO:0007669"/>
    <property type="project" value="UniProtKB-KW"/>
</dbReference>
<evidence type="ECO:0000259" key="1">
    <source>
        <dbReference type="Pfam" id="PF07453"/>
    </source>
</evidence>
<protein>
    <submittedName>
        <fullName evidence="2">NUMOD1 domain-containing DNA-binding protein</fullName>
    </submittedName>
</protein>
<dbReference type="Proteomes" id="UP001364890">
    <property type="component" value="Unassembled WGS sequence"/>
</dbReference>
<sequence>MELKALARLEEVTNEGSKLLIISGYKAKSRTEKRVDYIKKGIKYELPLGKELVSYTKKEKPEHWRKWLEQTEKYLQSDKDKMLRPTIDRIDSNGNYCIDNIDFLPFYEHIQKDNAIGVTVYDFEKRSFREYPSMASVGEALGCSRETISRYCNSGVKYLNRYVIQSEGDKKSKRSKRIERVQTYDVVSDVVLNEYDEAGTIIRELPAQIHTKVEFPIIELQRNSSLIPIY</sequence>
<evidence type="ECO:0000313" key="2">
    <source>
        <dbReference type="EMBL" id="MEI4770998.1"/>
    </source>
</evidence>